<dbReference type="STRING" id="45351.A7T126"/>
<gene>
    <name evidence="2" type="ORF">NEMVEDRAFT_v1g220708</name>
</gene>
<name>A7T126_NEMVE</name>
<dbReference type="InParanoid" id="A7T126"/>
<organism evidence="2 3">
    <name type="scientific">Nematostella vectensis</name>
    <name type="common">Starlet sea anemone</name>
    <dbReference type="NCBI Taxonomy" id="45351"/>
    <lineage>
        <taxon>Eukaryota</taxon>
        <taxon>Metazoa</taxon>
        <taxon>Cnidaria</taxon>
        <taxon>Anthozoa</taxon>
        <taxon>Hexacorallia</taxon>
        <taxon>Actiniaria</taxon>
        <taxon>Edwardsiidae</taxon>
        <taxon>Nematostella</taxon>
    </lineage>
</organism>
<dbReference type="EMBL" id="DS470071">
    <property type="protein sequence ID" value="EDO30337.1"/>
    <property type="molecule type" value="Genomic_DNA"/>
</dbReference>
<feature type="region of interest" description="Disordered" evidence="1">
    <location>
        <begin position="208"/>
        <end position="241"/>
    </location>
</feature>
<proteinExistence type="predicted"/>
<protein>
    <submittedName>
        <fullName evidence="2">Uncharacterized protein</fullName>
    </submittedName>
</protein>
<evidence type="ECO:0000313" key="3">
    <source>
        <dbReference type="Proteomes" id="UP000001593"/>
    </source>
</evidence>
<sequence>MASNSEEITEITEMRKALKNKFTEMKAKAQFHSSRIGANAETFSTTTSLKTNSTLSSRRSLTELREKKAALRKRMEFATLIAEQESRLQQLKLCQELEEISAQEVFQRVVESEDILEPPIEQSPKAKCATRDTQATKSMCLRFLFLAPVSRTSVWPQEAHKIEIPGKSQAEPHQAIGNDLYEIPTPRSSTPFAHAAVKTPARFVVETETSSLASEDPQKTSKEEKNGDAKSKGLRRKMATTPFSTIQKRRQEGNSASVDLPYTTSLETTIDYLNSIHGNPIDPTKLLDLLGFDGYTKGQQHDVHEAFTAIMVKLRDEKSYSAREFEGNITYAYKCVACNAQERLNSDIFDCITAEIAEKGEGIAIGTKDCVEEFWNEETLGTENKVICHKCNLKTTHRKSTAISSHPRNLQEVYLVLYEREDQKDVSVKIQTINQNEGKDNKQKAEVVAKSRKAENPEVVQLTKVKSVPPDRIVSEIGNIVDYQQRKTGQVALRNGMAEAILHRSLTSEGSDDEGNHIVVHPKVTEQFCVDIKYEKIRFLH</sequence>
<dbReference type="HOGENOM" id="CLU_503733_0_0_1"/>
<dbReference type="InterPro" id="IPR038765">
    <property type="entry name" value="Papain-like_cys_pep_sf"/>
</dbReference>
<dbReference type="AlphaFoldDB" id="A7T126"/>
<accession>A7T126</accession>
<feature type="compositionally biased region" description="Basic and acidic residues" evidence="1">
    <location>
        <begin position="216"/>
        <end position="231"/>
    </location>
</feature>
<dbReference type="Gene3D" id="3.90.70.10">
    <property type="entry name" value="Cysteine proteinases"/>
    <property type="match status" value="1"/>
</dbReference>
<dbReference type="Proteomes" id="UP000001593">
    <property type="component" value="Unassembled WGS sequence"/>
</dbReference>
<reference evidence="2 3" key="1">
    <citation type="journal article" date="2007" name="Science">
        <title>Sea anemone genome reveals ancestral eumetazoan gene repertoire and genomic organization.</title>
        <authorList>
            <person name="Putnam N.H."/>
            <person name="Srivastava M."/>
            <person name="Hellsten U."/>
            <person name="Dirks B."/>
            <person name="Chapman J."/>
            <person name="Salamov A."/>
            <person name="Terry A."/>
            <person name="Shapiro H."/>
            <person name="Lindquist E."/>
            <person name="Kapitonov V.V."/>
            <person name="Jurka J."/>
            <person name="Genikhovich G."/>
            <person name="Grigoriev I.V."/>
            <person name="Lucas S.M."/>
            <person name="Steele R.E."/>
            <person name="Finnerty J.R."/>
            <person name="Technau U."/>
            <person name="Martindale M.Q."/>
            <person name="Rokhsar D.S."/>
        </authorList>
    </citation>
    <scope>NUCLEOTIDE SEQUENCE [LARGE SCALE GENOMIC DNA]</scope>
    <source>
        <strain evidence="3">CH2 X CH6</strain>
    </source>
</reference>
<evidence type="ECO:0000256" key="1">
    <source>
        <dbReference type="SAM" id="MobiDB-lite"/>
    </source>
</evidence>
<keyword evidence="3" id="KW-1185">Reference proteome</keyword>
<dbReference type="SUPFAM" id="SSF54001">
    <property type="entry name" value="Cysteine proteinases"/>
    <property type="match status" value="1"/>
</dbReference>
<evidence type="ECO:0000313" key="2">
    <source>
        <dbReference type="EMBL" id="EDO30337.1"/>
    </source>
</evidence>